<gene>
    <name evidence="8" type="ORF">FYK55_05225</name>
</gene>
<keyword evidence="3" id="KW-1003">Cell membrane</keyword>
<dbReference type="Proteomes" id="UP000324479">
    <property type="component" value="Unassembled WGS sequence"/>
</dbReference>
<sequence>MDGYSAVRWSAFSKYGAQGMQFVISMVMARLLAPEYFGLLGMATVITGFVKIFRDLGFNSAIVQRKKISDDLLSTLFWVNLGVCIFVGLVVLAIAPLAAWMYDDPRVTPIIAVLSITFLFAGFTMIPAALLQRQMEFKKLALREIGGVTAAGGTAIPLAYFGWGVWALVAATLASSAVQMILINLAVPFRPAMVIDRAGLRECLRFGLNLTGFNIFNYFARNADNLIIGVFLGPVALGYYSLAYKLMLVPRDSVSSVVTRVLFPKLSKLQDNNVRLAEVCLRTSGAIALVTFPMMIGLTVLADPFVRVAIGEKWLLAIPLIQILAPVGMLESASAPINQIYVAKGRTDLLFRMGILRGVIRVASFLVGVHWGVLGVAASYAMAVLPLYFLNLAVISHISPEITISASLRVLKNPLIASFACGATSFLAQLFAPGISAYTLLIAVASGSVSYVLSVYLIDPIALVTVRNVAFGGVRRQ</sequence>
<dbReference type="PANTHER" id="PTHR30250">
    <property type="entry name" value="PST FAMILY PREDICTED COLANIC ACID TRANSPORTER"/>
    <property type="match status" value="1"/>
</dbReference>
<name>A0A5M6DJ99_9BACT</name>
<comment type="subcellular location">
    <subcellularLocation>
        <location evidence="1">Cell membrane</location>
        <topology evidence="1">Multi-pass membrane protein</topology>
    </subcellularLocation>
</comment>
<dbReference type="GO" id="GO:0005886">
    <property type="term" value="C:plasma membrane"/>
    <property type="evidence" value="ECO:0007669"/>
    <property type="project" value="UniProtKB-SubCell"/>
</dbReference>
<evidence type="ECO:0000313" key="9">
    <source>
        <dbReference type="Proteomes" id="UP000324479"/>
    </source>
</evidence>
<feature type="transmembrane region" description="Helical" evidence="7">
    <location>
        <begin position="75"/>
        <end position="98"/>
    </location>
</feature>
<evidence type="ECO:0000256" key="5">
    <source>
        <dbReference type="ARBA" id="ARBA00022989"/>
    </source>
</evidence>
<feature type="transmembrane region" description="Helical" evidence="7">
    <location>
        <begin position="36"/>
        <end position="54"/>
    </location>
</feature>
<keyword evidence="5 7" id="KW-1133">Transmembrane helix</keyword>
<protein>
    <submittedName>
        <fullName evidence="8">MOP flippase family protein</fullName>
    </submittedName>
</protein>
<evidence type="ECO:0000256" key="7">
    <source>
        <dbReference type="SAM" id="Phobius"/>
    </source>
</evidence>
<feature type="transmembrane region" description="Helical" evidence="7">
    <location>
        <begin position="279"/>
        <end position="302"/>
    </location>
</feature>
<evidence type="ECO:0000256" key="1">
    <source>
        <dbReference type="ARBA" id="ARBA00004651"/>
    </source>
</evidence>
<feature type="transmembrane region" description="Helical" evidence="7">
    <location>
        <begin position="110"/>
        <end position="131"/>
    </location>
</feature>
<feature type="transmembrane region" description="Helical" evidence="7">
    <location>
        <begin position="140"/>
        <end position="160"/>
    </location>
</feature>
<dbReference type="EMBL" id="VWOX01000002">
    <property type="protein sequence ID" value="KAA5546289.1"/>
    <property type="molecule type" value="Genomic_DNA"/>
</dbReference>
<dbReference type="RefSeq" id="WP_150075296.1">
    <property type="nucleotide sequence ID" value="NZ_VWOX01000002.1"/>
</dbReference>
<keyword evidence="9" id="KW-1185">Reference proteome</keyword>
<evidence type="ECO:0000256" key="4">
    <source>
        <dbReference type="ARBA" id="ARBA00022692"/>
    </source>
</evidence>
<keyword evidence="6 7" id="KW-0472">Membrane</keyword>
<dbReference type="InterPro" id="IPR050833">
    <property type="entry name" value="Poly_Biosynth_Transport"/>
</dbReference>
<feature type="transmembrane region" description="Helical" evidence="7">
    <location>
        <begin position="349"/>
        <end position="371"/>
    </location>
</feature>
<dbReference type="Pfam" id="PF13440">
    <property type="entry name" value="Polysacc_synt_3"/>
    <property type="match status" value="1"/>
</dbReference>
<organism evidence="8 9">
    <name type="scientific">Roseiconus nitratireducens</name>
    <dbReference type="NCBI Taxonomy" id="2605748"/>
    <lineage>
        <taxon>Bacteria</taxon>
        <taxon>Pseudomonadati</taxon>
        <taxon>Planctomycetota</taxon>
        <taxon>Planctomycetia</taxon>
        <taxon>Pirellulales</taxon>
        <taxon>Pirellulaceae</taxon>
        <taxon>Roseiconus</taxon>
    </lineage>
</organism>
<feature type="transmembrane region" description="Helical" evidence="7">
    <location>
        <begin position="314"/>
        <end position="337"/>
    </location>
</feature>
<accession>A0A5M6DJ99</accession>
<evidence type="ECO:0000256" key="2">
    <source>
        <dbReference type="ARBA" id="ARBA00007430"/>
    </source>
</evidence>
<evidence type="ECO:0000256" key="6">
    <source>
        <dbReference type="ARBA" id="ARBA00023136"/>
    </source>
</evidence>
<dbReference type="NCBIfam" id="NF007773">
    <property type="entry name" value="PRK10459.1"/>
    <property type="match status" value="1"/>
</dbReference>
<comment type="caution">
    <text evidence="8">The sequence shown here is derived from an EMBL/GenBank/DDBJ whole genome shotgun (WGS) entry which is preliminary data.</text>
</comment>
<proteinExistence type="inferred from homology"/>
<keyword evidence="4 7" id="KW-0812">Transmembrane</keyword>
<evidence type="ECO:0000313" key="8">
    <source>
        <dbReference type="EMBL" id="KAA5546289.1"/>
    </source>
</evidence>
<dbReference type="PANTHER" id="PTHR30250:SF10">
    <property type="entry name" value="LIPOPOLYSACCHARIDE BIOSYNTHESIS PROTEIN WZXC"/>
    <property type="match status" value="1"/>
</dbReference>
<feature type="transmembrane region" description="Helical" evidence="7">
    <location>
        <begin position="437"/>
        <end position="458"/>
    </location>
</feature>
<dbReference type="CDD" id="cd13127">
    <property type="entry name" value="MATE_tuaB_like"/>
    <property type="match status" value="1"/>
</dbReference>
<feature type="transmembrane region" description="Helical" evidence="7">
    <location>
        <begin position="226"/>
        <end position="243"/>
    </location>
</feature>
<comment type="similarity">
    <text evidence="2">Belongs to the polysaccharide synthase family.</text>
</comment>
<reference evidence="8 9" key="1">
    <citation type="submission" date="2019-08" db="EMBL/GenBank/DDBJ databases">
        <authorList>
            <person name="Dhanesh K."/>
            <person name="Kumar G."/>
            <person name="Sasikala C."/>
            <person name="Venkata Ramana C."/>
        </authorList>
    </citation>
    <scope>NUCLEOTIDE SEQUENCE [LARGE SCALE GENOMIC DNA]</scope>
    <source>
        <strain evidence="8 9">JC645</strain>
    </source>
</reference>
<dbReference type="AlphaFoldDB" id="A0A5M6DJ99"/>
<evidence type="ECO:0000256" key="3">
    <source>
        <dbReference type="ARBA" id="ARBA00022475"/>
    </source>
</evidence>